<accession>A0A511XE77</accession>
<keyword evidence="11" id="KW-1185">Reference proteome</keyword>
<evidence type="ECO:0000256" key="1">
    <source>
        <dbReference type="ARBA" id="ARBA00004651"/>
    </source>
</evidence>
<dbReference type="PANTHER" id="PTHR33908">
    <property type="entry name" value="MANNOSYLTRANSFERASE YKCB-RELATED"/>
    <property type="match status" value="1"/>
</dbReference>
<evidence type="ECO:0000313" key="10">
    <source>
        <dbReference type="EMBL" id="GEN61248.1"/>
    </source>
</evidence>
<dbReference type="InterPro" id="IPR038731">
    <property type="entry name" value="RgtA/B/C-like"/>
</dbReference>
<keyword evidence="2" id="KW-1003">Cell membrane</keyword>
<feature type="transmembrane region" description="Helical" evidence="8">
    <location>
        <begin position="243"/>
        <end position="261"/>
    </location>
</feature>
<reference evidence="10 11" key="1">
    <citation type="submission" date="2019-07" db="EMBL/GenBank/DDBJ databases">
        <title>Whole genome shotgun sequence of Acetobacter nitrogenifigens NBRC 105050.</title>
        <authorList>
            <person name="Hosoyama A."/>
            <person name="Uohara A."/>
            <person name="Ohji S."/>
            <person name="Ichikawa N."/>
        </authorList>
    </citation>
    <scope>NUCLEOTIDE SEQUENCE [LARGE SCALE GENOMIC DNA]</scope>
    <source>
        <strain evidence="10 11">NBRC 105050</strain>
    </source>
</reference>
<organism evidence="10 11">
    <name type="scientific">Acetobacter nitrogenifigens DSM 23921 = NBRC 105050</name>
    <dbReference type="NCBI Taxonomy" id="1120919"/>
    <lineage>
        <taxon>Bacteria</taxon>
        <taxon>Pseudomonadati</taxon>
        <taxon>Pseudomonadota</taxon>
        <taxon>Alphaproteobacteria</taxon>
        <taxon>Acetobacterales</taxon>
        <taxon>Acetobacteraceae</taxon>
        <taxon>Acetobacter</taxon>
    </lineage>
</organism>
<dbReference type="GO" id="GO:0009103">
    <property type="term" value="P:lipopolysaccharide biosynthetic process"/>
    <property type="evidence" value="ECO:0007669"/>
    <property type="project" value="UniProtKB-ARBA"/>
</dbReference>
<feature type="transmembrane region" description="Helical" evidence="8">
    <location>
        <begin position="268"/>
        <end position="288"/>
    </location>
</feature>
<dbReference type="STRING" id="1120919.GCA_000429165_03296"/>
<keyword evidence="3" id="KW-0328">Glycosyltransferase</keyword>
<dbReference type="AlphaFoldDB" id="A0A511XE77"/>
<evidence type="ECO:0000313" key="11">
    <source>
        <dbReference type="Proteomes" id="UP000321635"/>
    </source>
</evidence>
<dbReference type="EMBL" id="BJYF01000031">
    <property type="protein sequence ID" value="GEN61248.1"/>
    <property type="molecule type" value="Genomic_DNA"/>
</dbReference>
<dbReference type="PANTHER" id="PTHR33908:SF11">
    <property type="entry name" value="MEMBRANE PROTEIN"/>
    <property type="match status" value="1"/>
</dbReference>
<keyword evidence="6 8" id="KW-1133">Transmembrane helix</keyword>
<feature type="transmembrane region" description="Helical" evidence="8">
    <location>
        <begin position="190"/>
        <end position="210"/>
    </location>
</feature>
<feature type="transmembrane region" description="Helical" evidence="8">
    <location>
        <begin position="317"/>
        <end position="337"/>
    </location>
</feature>
<comment type="caution">
    <text evidence="10">The sequence shown here is derived from an EMBL/GenBank/DDBJ whole genome shotgun (WGS) entry which is preliminary data.</text>
</comment>
<dbReference type="Pfam" id="PF13231">
    <property type="entry name" value="PMT_2"/>
    <property type="match status" value="1"/>
</dbReference>
<evidence type="ECO:0000256" key="5">
    <source>
        <dbReference type="ARBA" id="ARBA00022692"/>
    </source>
</evidence>
<evidence type="ECO:0000256" key="2">
    <source>
        <dbReference type="ARBA" id="ARBA00022475"/>
    </source>
</evidence>
<gene>
    <name evidence="10" type="ORF">ANI02nite_31320</name>
</gene>
<dbReference type="InterPro" id="IPR050297">
    <property type="entry name" value="LipidA_mod_glycosyltrf_83"/>
</dbReference>
<proteinExistence type="predicted"/>
<name>A0A511XE77_9PROT</name>
<keyword evidence="4" id="KW-0808">Transferase</keyword>
<evidence type="ECO:0000256" key="6">
    <source>
        <dbReference type="ARBA" id="ARBA00022989"/>
    </source>
</evidence>
<dbReference type="GO" id="GO:0016763">
    <property type="term" value="F:pentosyltransferase activity"/>
    <property type="evidence" value="ECO:0007669"/>
    <property type="project" value="TreeGrafter"/>
</dbReference>
<dbReference type="Proteomes" id="UP000321635">
    <property type="component" value="Unassembled WGS sequence"/>
</dbReference>
<keyword evidence="5 8" id="KW-0812">Transmembrane</keyword>
<feature type="transmembrane region" description="Helical" evidence="8">
    <location>
        <begin position="165"/>
        <end position="183"/>
    </location>
</feature>
<evidence type="ECO:0000256" key="3">
    <source>
        <dbReference type="ARBA" id="ARBA00022676"/>
    </source>
</evidence>
<feature type="domain" description="Glycosyltransferase RgtA/B/C/D-like" evidence="9">
    <location>
        <begin position="50"/>
        <end position="208"/>
    </location>
</feature>
<dbReference type="GO" id="GO:0005886">
    <property type="term" value="C:plasma membrane"/>
    <property type="evidence" value="ECO:0007669"/>
    <property type="project" value="UniProtKB-SubCell"/>
</dbReference>
<feature type="transmembrane region" description="Helical" evidence="8">
    <location>
        <begin position="7"/>
        <end position="24"/>
    </location>
</feature>
<comment type="subcellular location">
    <subcellularLocation>
        <location evidence="1">Cell membrane</location>
        <topology evidence="1">Multi-pass membrane protein</topology>
    </subcellularLocation>
</comment>
<evidence type="ECO:0000256" key="7">
    <source>
        <dbReference type="ARBA" id="ARBA00023136"/>
    </source>
</evidence>
<keyword evidence="7 8" id="KW-0472">Membrane</keyword>
<feature type="transmembrane region" description="Helical" evidence="8">
    <location>
        <begin position="102"/>
        <end position="121"/>
    </location>
</feature>
<evidence type="ECO:0000256" key="4">
    <source>
        <dbReference type="ARBA" id="ARBA00022679"/>
    </source>
</evidence>
<sequence length="500" mass="54071">MVRRDDRWIVYGLPVLVLIARLIVNPHYGFFRDELYFIVCGRRIAAGYVDQPVLVPFLAAASQAFGVSLVALRAIPAVFAAVTVWAAIVLSGEMGAGRWGQVMAATSVALAPVLSAFGTTLGPDTVQMALWTLATLFVSRALAGRPRYWLAAGVTFGVAMEAKDSALFIALAAPVALILAGRGRALATRWFVGGVALAILIALPNVLWQWRHDWPMLELLRNGRAAKNVLLTPLAFIGQQVQQANPVAASILVAGLCWCLLNREQRWIGVTYLLLLVTMIVLHGKAYYLAPIDATMFAAGGVAFERALHRHVTFRGAVLACVLVSGFVLLPLTAPVLSETRLLAYRGWLQAHGVHFSEAERGRAAPLGAEYADMHGWRELAGQIAEIRRKIPSVPVTAAVFASDYGLASAILVLSPDGFVPHVISGHNAYWIWGPGDASSVAVIDVGGMLAARGECGSVEVLGRLHGRYALPVYDGAPLLLCRDMKASWVKLWPMLKRFW</sequence>
<evidence type="ECO:0000259" key="9">
    <source>
        <dbReference type="Pfam" id="PF13231"/>
    </source>
</evidence>
<protein>
    <recommendedName>
        <fullName evidence="9">Glycosyltransferase RgtA/B/C/D-like domain-containing protein</fullName>
    </recommendedName>
</protein>
<feature type="transmembrane region" description="Helical" evidence="8">
    <location>
        <begin position="64"/>
        <end position="90"/>
    </location>
</feature>
<evidence type="ECO:0000256" key="8">
    <source>
        <dbReference type="SAM" id="Phobius"/>
    </source>
</evidence>